<dbReference type="Pfam" id="PF00486">
    <property type="entry name" value="Trans_reg_C"/>
    <property type="match status" value="1"/>
</dbReference>
<protein>
    <recommendedName>
        <fullName evidence="3">OmpR/PhoB-type domain-containing protein</fullName>
    </recommendedName>
</protein>
<keyword evidence="5" id="KW-1185">Reference proteome</keyword>
<dbReference type="PANTHER" id="PTHR35807:SF2">
    <property type="entry name" value="TRANSCRIPTIONAL ACTIVATOR DOMAIN"/>
    <property type="match status" value="1"/>
</dbReference>
<accession>A0A412FSQ6</accession>
<feature type="DNA-binding region" description="OmpR/PhoB-type" evidence="2">
    <location>
        <begin position="6"/>
        <end position="110"/>
    </location>
</feature>
<evidence type="ECO:0000256" key="1">
    <source>
        <dbReference type="ARBA" id="ARBA00023125"/>
    </source>
</evidence>
<dbReference type="Gene3D" id="1.25.40.10">
    <property type="entry name" value="Tetratricopeptide repeat domain"/>
    <property type="match status" value="1"/>
</dbReference>
<dbReference type="SMART" id="SM00862">
    <property type="entry name" value="Trans_reg_C"/>
    <property type="match status" value="1"/>
</dbReference>
<comment type="caution">
    <text evidence="4">The sequence shown here is derived from an EMBL/GenBank/DDBJ whole genome shotgun (WGS) entry which is preliminary data.</text>
</comment>
<evidence type="ECO:0000256" key="2">
    <source>
        <dbReference type="PROSITE-ProRule" id="PRU01091"/>
    </source>
</evidence>
<proteinExistence type="predicted"/>
<reference evidence="4 5" key="1">
    <citation type="submission" date="2018-08" db="EMBL/GenBank/DDBJ databases">
        <title>A genome reference for cultivated species of the human gut microbiota.</title>
        <authorList>
            <person name="Zou Y."/>
            <person name="Xue W."/>
            <person name="Luo G."/>
        </authorList>
    </citation>
    <scope>NUCLEOTIDE SEQUENCE [LARGE SCALE GENOMIC DNA]</scope>
    <source>
        <strain evidence="4 5">AF24-29</strain>
    </source>
</reference>
<dbReference type="EMBL" id="QRUP01000018">
    <property type="protein sequence ID" value="RGR71233.1"/>
    <property type="molecule type" value="Genomic_DNA"/>
</dbReference>
<dbReference type="GO" id="GO:0006355">
    <property type="term" value="P:regulation of DNA-templated transcription"/>
    <property type="evidence" value="ECO:0007669"/>
    <property type="project" value="InterPro"/>
</dbReference>
<dbReference type="Proteomes" id="UP000284178">
    <property type="component" value="Unassembled WGS sequence"/>
</dbReference>
<dbReference type="InterPro" id="IPR001867">
    <property type="entry name" value="OmpR/PhoB-type_DNA-bd"/>
</dbReference>
<dbReference type="InterPro" id="IPR051677">
    <property type="entry name" value="AfsR-DnrI-RedD_regulator"/>
</dbReference>
<evidence type="ECO:0000313" key="5">
    <source>
        <dbReference type="Proteomes" id="UP000284178"/>
    </source>
</evidence>
<evidence type="ECO:0000313" key="4">
    <source>
        <dbReference type="EMBL" id="RGR71233.1"/>
    </source>
</evidence>
<dbReference type="GO" id="GO:0000160">
    <property type="term" value="P:phosphorelay signal transduction system"/>
    <property type="evidence" value="ECO:0007669"/>
    <property type="project" value="InterPro"/>
</dbReference>
<dbReference type="PANTHER" id="PTHR35807">
    <property type="entry name" value="TRANSCRIPTIONAL REGULATOR REDD-RELATED"/>
    <property type="match status" value="1"/>
</dbReference>
<dbReference type="SUPFAM" id="SSF48452">
    <property type="entry name" value="TPR-like"/>
    <property type="match status" value="1"/>
</dbReference>
<dbReference type="InterPro" id="IPR016032">
    <property type="entry name" value="Sig_transdc_resp-reg_C-effctor"/>
</dbReference>
<dbReference type="InterPro" id="IPR036388">
    <property type="entry name" value="WH-like_DNA-bd_sf"/>
</dbReference>
<keyword evidence="1 2" id="KW-0238">DNA-binding</keyword>
<dbReference type="GO" id="GO:0003677">
    <property type="term" value="F:DNA binding"/>
    <property type="evidence" value="ECO:0007669"/>
    <property type="project" value="UniProtKB-UniRule"/>
</dbReference>
<dbReference type="InterPro" id="IPR011990">
    <property type="entry name" value="TPR-like_helical_dom_sf"/>
</dbReference>
<sequence length="397" mass="46071">MRLKSRGGRRMERIRIQMLGGFILKTDKQKMDLIALLGKQTAAFLACLCLNHGTLVTKERLIELFWEDSKNPLNAMKFTVHRLRKYLEELPVAGADEWIVTQRGGYSFVCSNLELDIDELNKPLIPENLDGDQVEALAKLYPGEFLPGLDQSWIYTYREQYWQLYLQRVQAAALSLAEHHHEEQAETLLLKALQHDLYQDQLNYLYLKILLDQKKYARAIQHYEKISDSFYKEFGMEFQGKSQSLVYFVKADNEDQELTPLDYLSQLEGISEPSAFYCERPVFAKLVQSKCLEARRSAEPIVLLITHLKVLDAELSAQDCGDLMNRIIRSGLRANDVYTRFSKTQFGILMTVREKSDTALVMDRLTRRFYKKIASSRCRLHYDYQILNEETPAASHS</sequence>
<dbReference type="AlphaFoldDB" id="A0A412FSQ6"/>
<organism evidence="4 5">
    <name type="scientific">Holdemania filiformis</name>
    <dbReference type="NCBI Taxonomy" id="61171"/>
    <lineage>
        <taxon>Bacteria</taxon>
        <taxon>Bacillati</taxon>
        <taxon>Bacillota</taxon>
        <taxon>Erysipelotrichia</taxon>
        <taxon>Erysipelotrichales</taxon>
        <taxon>Erysipelotrichaceae</taxon>
        <taxon>Holdemania</taxon>
    </lineage>
</organism>
<feature type="domain" description="OmpR/PhoB-type" evidence="3">
    <location>
        <begin position="6"/>
        <end position="110"/>
    </location>
</feature>
<evidence type="ECO:0000259" key="3">
    <source>
        <dbReference type="PROSITE" id="PS51755"/>
    </source>
</evidence>
<dbReference type="Gene3D" id="1.10.10.10">
    <property type="entry name" value="Winged helix-like DNA-binding domain superfamily/Winged helix DNA-binding domain"/>
    <property type="match status" value="1"/>
</dbReference>
<dbReference type="PROSITE" id="PS51755">
    <property type="entry name" value="OMPR_PHOB"/>
    <property type="match status" value="1"/>
</dbReference>
<gene>
    <name evidence="4" type="ORF">DWY25_13320</name>
</gene>
<name>A0A412FSQ6_9FIRM</name>
<dbReference type="SUPFAM" id="SSF46894">
    <property type="entry name" value="C-terminal effector domain of the bipartite response regulators"/>
    <property type="match status" value="1"/>
</dbReference>